<dbReference type="PROSITE" id="PS50837">
    <property type="entry name" value="NACHT"/>
    <property type="match status" value="1"/>
</dbReference>
<dbReference type="AlphaFoldDB" id="A0A6G4VLK2"/>
<proteinExistence type="predicted"/>
<evidence type="ECO:0000256" key="1">
    <source>
        <dbReference type="ARBA" id="ARBA00022741"/>
    </source>
</evidence>
<dbReference type="EMBL" id="JAAKZY010000297">
    <property type="protein sequence ID" value="NGO14851.1"/>
    <property type="molecule type" value="Genomic_DNA"/>
</dbReference>
<name>A0A6G4VLK2_9ACTN</name>
<dbReference type="RefSeq" id="WP_165269628.1">
    <property type="nucleotide sequence ID" value="NZ_JAAKZY010000297.1"/>
</dbReference>
<comment type="caution">
    <text evidence="4">The sequence shown here is derived from an EMBL/GenBank/DDBJ whole genome shotgun (WGS) entry which is preliminary data.</text>
</comment>
<gene>
    <name evidence="4" type="ORF">G5C60_46505</name>
</gene>
<protein>
    <submittedName>
        <fullName evidence="4">NACHT domain-containing protein</fullName>
    </submittedName>
</protein>
<dbReference type="Pfam" id="PF22733">
    <property type="entry name" value="NNH1"/>
    <property type="match status" value="1"/>
</dbReference>
<keyword evidence="5" id="KW-1185">Reference proteome</keyword>
<feature type="domain" description="NACHT" evidence="3">
    <location>
        <begin position="269"/>
        <end position="598"/>
    </location>
</feature>
<reference evidence="4 5" key="1">
    <citation type="submission" date="2020-02" db="EMBL/GenBank/DDBJ databases">
        <title>Whole-genome analyses of novel actinobacteria.</title>
        <authorList>
            <person name="Sahin N."/>
            <person name="Gencbay T."/>
        </authorList>
    </citation>
    <scope>NUCLEOTIDE SEQUENCE [LARGE SCALE GENOMIC DNA]</scope>
    <source>
        <strain evidence="4 5">HC44</strain>
    </source>
</reference>
<dbReference type="InterPro" id="IPR054547">
    <property type="entry name" value="NNH1"/>
</dbReference>
<accession>A0A6G4VLK2</accession>
<keyword evidence="1" id="KW-0547">Nucleotide-binding</keyword>
<dbReference type="Gene3D" id="3.40.50.300">
    <property type="entry name" value="P-loop containing nucleotide triphosphate hydrolases"/>
    <property type="match status" value="1"/>
</dbReference>
<evidence type="ECO:0000256" key="2">
    <source>
        <dbReference type="ARBA" id="ARBA00022840"/>
    </source>
</evidence>
<dbReference type="InterPro" id="IPR032675">
    <property type="entry name" value="LRR_dom_sf"/>
</dbReference>
<dbReference type="Proteomes" id="UP000472335">
    <property type="component" value="Unassembled WGS sequence"/>
</dbReference>
<organism evidence="4 5">
    <name type="scientific">Streptomyces scabichelini</name>
    <dbReference type="NCBI Taxonomy" id="2711217"/>
    <lineage>
        <taxon>Bacteria</taxon>
        <taxon>Bacillati</taxon>
        <taxon>Actinomycetota</taxon>
        <taxon>Actinomycetes</taxon>
        <taxon>Kitasatosporales</taxon>
        <taxon>Streptomycetaceae</taxon>
        <taxon>Streptomyces</taxon>
    </lineage>
</organism>
<evidence type="ECO:0000313" key="4">
    <source>
        <dbReference type="EMBL" id="NGO14851.1"/>
    </source>
</evidence>
<dbReference type="GO" id="GO:0005524">
    <property type="term" value="F:ATP binding"/>
    <property type="evidence" value="ECO:0007669"/>
    <property type="project" value="UniProtKB-KW"/>
</dbReference>
<dbReference type="InterPro" id="IPR007111">
    <property type="entry name" value="NACHT_NTPase"/>
</dbReference>
<dbReference type="Gene3D" id="3.80.10.10">
    <property type="entry name" value="Ribonuclease Inhibitor"/>
    <property type="match status" value="1"/>
</dbReference>
<evidence type="ECO:0000259" key="3">
    <source>
        <dbReference type="PROSITE" id="PS50837"/>
    </source>
</evidence>
<dbReference type="PANTHER" id="PTHR46844">
    <property type="entry name" value="SLR5058 PROTEIN"/>
    <property type="match status" value="1"/>
</dbReference>
<dbReference type="SUPFAM" id="SSF52058">
    <property type="entry name" value="L domain-like"/>
    <property type="match status" value="1"/>
</dbReference>
<keyword evidence="2" id="KW-0067">ATP-binding</keyword>
<dbReference type="InterPro" id="IPR027417">
    <property type="entry name" value="P-loop_NTPase"/>
</dbReference>
<sequence>MVDPGTVGVRIASSVVAPLVRKLFVREGPGAGLVERPVRISALVSFKGEKRTLEDKDLRKLVRELVRRAAARETAVTELTAVTDALERTLYALSDLDIDDAEAVRLGHRTLAGKLHGKAGGPRLVQHLSQDCESLYSELLEKCCLHILHFLTQRSTFVARTLVEQSRRLDELIARTDILIERLASRSAEDAGFEERYATYIARKYGHLTIYGIDLNECGEWPLATAYLSLKATRKPEHQPSPDGDRDFLAERWTASPPQPVEDALAGHHRVLLRGAAGSGKTTLVQWLAVSAAQQDRLTGRLAHLMGRVPFVLPLRTLTRGGAKLPIPADFLTSVSCPLAGSQPPGWADRVLTAGRGLLLIDGMDEVPEQEREPARRWLRDLLTAFPGNLWLVTSRPSAVRDDWLGGEDFTEMTLARMSRENIAVFIRRWHEAAGADPALGETLLNTTRTKQDLGRLATNPLMCALICALHRERRGFLPRGRKALYDAALSMLLERRDRERGMAMETELDEESQIELLQKLAYWLIRNGRSEMDRADAVAQLERLLPSMPYVAEQGSPEDILRYLLDRSGLLREPTLDAVDFVHRTFQDYLGARAAIEERDFDLLARHAHLDQWEDVVRMAVAHARPDERARLLRGLLERGDAEPEHRPRLELLAMACLEHAAKLDPTVREEVERRAGELIPPRSYQEAVELADLGPIVLELLPAPDCVADETEAALVVRTAGLIGGDAALSCLVRYRDHESQSVNTVLGSCWDRFDTETYANEIIRYLRAKQEALITVSSEEQLASLERLGGHGSVACQGDFTGAQITQALPPGRLQRLNLVDNSAIDDLEFVTSFRNLNKLTLADCAGISNLAPLTRLPLTTLILQRLPQVTDLGPLRELSQLTMLSLSSDTEWPGLDIISPAAPLSCLLLPSNAHSLTALTELRSLYQLGLHLATPLTPEDWQAIASLKKLEALGLSTAEQSSLADTGTPLDNIRVVQLMADHGTADLRLTTTVFPALTSLYVHDADAIDLAPLASHPELKHVSLSGRGDVHNADTLPHSVQLTAGTRRLPR</sequence>
<dbReference type="SUPFAM" id="SSF52540">
    <property type="entry name" value="P-loop containing nucleoside triphosphate hydrolases"/>
    <property type="match status" value="1"/>
</dbReference>
<evidence type="ECO:0000313" key="5">
    <source>
        <dbReference type="Proteomes" id="UP000472335"/>
    </source>
</evidence>
<dbReference type="Pfam" id="PF05729">
    <property type="entry name" value="NACHT"/>
    <property type="match status" value="1"/>
</dbReference>
<dbReference type="PANTHER" id="PTHR46844:SF1">
    <property type="entry name" value="SLR5058 PROTEIN"/>
    <property type="match status" value="1"/>
</dbReference>